<gene>
    <name evidence="1" type="ORF">UFOPK3992_01531</name>
</gene>
<dbReference type="SUPFAM" id="SSF140478">
    <property type="entry name" value="LemA-like"/>
    <property type="match status" value="1"/>
</dbReference>
<dbReference type="EMBL" id="CAFBOZ010000246">
    <property type="protein sequence ID" value="CAB5017659.1"/>
    <property type="molecule type" value="Genomic_DNA"/>
</dbReference>
<organism evidence="1">
    <name type="scientific">freshwater metagenome</name>
    <dbReference type="NCBI Taxonomy" id="449393"/>
    <lineage>
        <taxon>unclassified sequences</taxon>
        <taxon>metagenomes</taxon>
        <taxon>ecological metagenomes</taxon>
    </lineage>
</organism>
<evidence type="ECO:0000313" key="1">
    <source>
        <dbReference type="EMBL" id="CAB5017659.1"/>
    </source>
</evidence>
<name>A0A6J7QMC3_9ZZZZ</name>
<reference evidence="1" key="1">
    <citation type="submission" date="2020-05" db="EMBL/GenBank/DDBJ databases">
        <authorList>
            <person name="Chiriac C."/>
            <person name="Salcher M."/>
            <person name="Ghai R."/>
            <person name="Kavagutti S V."/>
        </authorList>
    </citation>
    <scope>NUCLEOTIDE SEQUENCE</scope>
</reference>
<accession>A0A6J7QMC3</accession>
<sequence length="181" mass="19786">MNWYWWVVAVALLLLFGLWLSQMAGRLDRLHLRIESARNALELHLARRSGVVSEIAGSGLLDPASSVVLGESAAAAREADPDDLNAVSIVESELTHALAATFAEREDVDELDAEAGISMSEVLEAACRKVQLARLFHNDAVRACLAIRQRRLVTLFRLAGHTPLPHSIELDDSLPPGFATR</sequence>
<protein>
    <submittedName>
        <fullName evidence="1">Unannotated protein</fullName>
    </submittedName>
</protein>
<dbReference type="AlphaFoldDB" id="A0A6J7QMC3"/>
<proteinExistence type="predicted"/>
<dbReference type="InterPro" id="IPR023353">
    <property type="entry name" value="LemA-like_dom_sf"/>
</dbReference>